<dbReference type="Proteomes" id="UP000005813">
    <property type="component" value="Unassembled WGS sequence"/>
</dbReference>
<dbReference type="RefSeq" id="WP_004278145.1">
    <property type="nucleotide sequence ID" value="NZ_GL622228.1"/>
</dbReference>
<organism evidence="1 2">
    <name type="scientific">Campylobacter upsaliensis JV21</name>
    <dbReference type="NCBI Taxonomy" id="888826"/>
    <lineage>
        <taxon>Bacteria</taxon>
        <taxon>Pseudomonadati</taxon>
        <taxon>Campylobacterota</taxon>
        <taxon>Epsilonproteobacteria</taxon>
        <taxon>Campylobacterales</taxon>
        <taxon>Campylobacteraceae</taxon>
        <taxon>Campylobacter</taxon>
    </lineage>
</organism>
<dbReference type="AlphaFoldDB" id="A0A828QSP0"/>
<sequence length="157" mass="18747">MDKTFKEYSKFYKPNQILVCEERKKKLKLETKGTSFYRIKIDKGVARNHTERKCDFVILEAIKEHICIYVELKGKKLKDAFEQIIETYNNYDGFFKKDLRRYVAIVISKCPKQDTSTQVLKARLMKIGFKSKDILKKENLIELFYDENDKNDPIKMK</sequence>
<evidence type="ECO:0000313" key="1">
    <source>
        <dbReference type="EMBL" id="EFU71134.1"/>
    </source>
</evidence>
<evidence type="ECO:0000313" key="2">
    <source>
        <dbReference type="Proteomes" id="UP000005813"/>
    </source>
</evidence>
<dbReference type="EMBL" id="AEPU01000034">
    <property type="protein sequence ID" value="EFU71134.1"/>
    <property type="molecule type" value="Genomic_DNA"/>
</dbReference>
<gene>
    <name evidence="1" type="ORF">HMPREF9400_1615</name>
</gene>
<reference evidence="1 2" key="1">
    <citation type="submission" date="2010-12" db="EMBL/GenBank/DDBJ databases">
        <authorList>
            <person name="Muzny D."/>
            <person name="Qin X."/>
            <person name="Buhay C."/>
            <person name="Dugan-Rocha S."/>
            <person name="Ding Y."/>
            <person name="Chen G."/>
            <person name="Hawes A."/>
            <person name="Holder M."/>
            <person name="Jhangiani S."/>
            <person name="Johnson A."/>
            <person name="Khan Z."/>
            <person name="Li Z."/>
            <person name="Liu W."/>
            <person name="Liu X."/>
            <person name="Perez L."/>
            <person name="Shen H."/>
            <person name="Wang Q."/>
            <person name="Watt J."/>
            <person name="Xi L."/>
            <person name="Xin Y."/>
            <person name="Zhou J."/>
            <person name="Deng J."/>
            <person name="Jiang H."/>
            <person name="Liu Y."/>
            <person name="Qu J."/>
            <person name="Song X.-Z."/>
            <person name="Zhang L."/>
            <person name="Villasana D."/>
            <person name="Johnson A."/>
            <person name="Liu J."/>
            <person name="Liyanage D."/>
            <person name="Lorensuhewa L."/>
            <person name="Robinson T."/>
            <person name="Song A."/>
            <person name="Song B.-B."/>
            <person name="Dinh H."/>
            <person name="Thornton R."/>
            <person name="Coyle M."/>
            <person name="Francisco L."/>
            <person name="Jackson L."/>
            <person name="Javaid M."/>
            <person name="Korchina V."/>
            <person name="Kovar C."/>
            <person name="Mata R."/>
            <person name="Mathew T."/>
            <person name="Ngo R."/>
            <person name="Nguyen L."/>
            <person name="Nguyen N."/>
            <person name="Okwuonu G."/>
            <person name="Ongeri F."/>
            <person name="Pham C."/>
            <person name="Simmons D."/>
            <person name="Wilczek-Boney K."/>
            <person name="Hale W."/>
            <person name="Jakkamsetti A."/>
            <person name="Pham P."/>
            <person name="Ruth R."/>
            <person name="San Lucas F."/>
            <person name="Warren J."/>
            <person name="Zhang J."/>
            <person name="Zhao Z."/>
            <person name="Zhou C."/>
            <person name="Zhu D."/>
            <person name="Lee S."/>
            <person name="Bess C."/>
            <person name="Blankenburg K."/>
            <person name="Forbes L."/>
            <person name="Fu Q."/>
            <person name="Gubbala S."/>
            <person name="Hirani K."/>
            <person name="Jayaseelan J.C."/>
            <person name="Lara F."/>
            <person name="Munidasa M."/>
            <person name="Palculict T."/>
            <person name="Patil S."/>
            <person name="Pu L.-L."/>
            <person name="Saada N."/>
            <person name="Tang L."/>
            <person name="Weissenberger G."/>
            <person name="Zhu Y."/>
            <person name="Hemphill L."/>
            <person name="Shang Y."/>
            <person name="Youmans B."/>
            <person name="Ayvaz T."/>
            <person name="Ross M."/>
            <person name="Santibanez J."/>
            <person name="Aqrawi P."/>
            <person name="Gross S."/>
            <person name="Joshi V."/>
            <person name="Fowler G."/>
            <person name="Nazareth L."/>
            <person name="Reid J."/>
            <person name="Worley K."/>
            <person name="Petrosino J."/>
            <person name="Highlander S."/>
            <person name="Gibbs R."/>
        </authorList>
    </citation>
    <scope>NUCLEOTIDE SEQUENCE [LARGE SCALE GENOMIC DNA]</scope>
    <source>
        <strain evidence="1 2">JV21</strain>
    </source>
</reference>
<proteinExistence type="predicted"/>
<comment type="caution">
    <text evidence="1">The sequence shown here is derived from an EMBL/GenBank/DDBJ whole genome shotgun (WGS) entry which is preliminary data.</text>
</comment>
<name>A0A828QSP0_CAMUP</name>
<accession>A0A828QSP0</accession>
<protein>
    <submittedName>
        <fullName evidence="1">Uncharacterized protein</fullName>
    </submittedName>
</protein>